<proteinExistence type="predicted"/>
<reference evidence="3" key="1">
    <citation type="journal article" date="2019" name="Int. J. Syst. Evol. Microbiol.">
        <title>The Global Catalogue of Microorganisms (GCM) 10K type strain sequencing project: providing services to taxonomists for standard genome sequencing and annotation.</title>
        <authorList>
            <consortium name="The Broad Institute Genomics Platform"/>
            <consortium name="The Broad Institute Genome Sequencing Center for Infectious Disease"/>
            <person name="Wu L."/>
            <person name="Ma J."/>
        </authorList>
    </citation>
    <scope>NUCLEOTIDE SEQUENCE [LARGE SCALE GENOMIC DNA]</scope>
    <source>
        <strain evidence="3">CGMCC 1.12125</strain>
    </source>
</reference>
<sequence length="309" mass="32819">MNSTADQAFEVGRCARGVARRRLVAAVGFGLGAAVVLSACGTGDVPAESSLATSDPSSIPVETVSEAATPRATATASVTVTETASASPTASTSGEQATGLTQSYTSESGIFTWSFPETWSASQEDYSEEFLDYLGVPYEVVLFRNPVGTLEYRTTTGVGPTDNDGPKPDVMEVLETEELMDIPGNESPDAPGSGPVWYRASLYQASEDWPDPQSFEGGQFLLSVQVVNVAEDLDPEATDDSFWSSWFYAQPSADGHAEGTTTFLSGSVTQDTAEEVTGLEGEEAMRAFLETEEYDQLRSVATSMEVEVP</sequence>
<evidence type="ECO:0000256" key="1">
    <source>
        <dbReference type="SAM" id="MobiDB-lite"/>
    </source>
</evidence>
<feature type="compositionally biased region" description="Low complexity" evidence="1">
    <location>
        <begin position="65"/>
        <end position="93"/>
    </location>
</feature>
<dbReference type="EMBL" id="JBHSEN010000002">
    <property type="protein sequence ID" value="MFC4429804.1"/>
    <property type="molecule type" value="Genomic_DNA"/>
</dbReference>
<evidence type="ECO:0000313" key="2">
    <source>
        <dbReference type="EMBL" id="MFC4429804.1"/>
    </source>
</evidence>
<dbReference type="RefSeq" id="WP_344227545.1">
    <property type="nucleotide sequence ID" value="NZ_BAAALH010000001.1"/>
</dbReference>
<protein>
    <submittedName>
        <fullName evidence="2">Uncharacterized protein</fullName>
    </submittedName>
</protein>
<keyword evidence="3" id="KW-1185">Reference proteome</keyword>
<gene>
    <name evidence="2" type="ORF">ACFO0K_08945</name>
</gene>
<dbReference type="Proteomes" id="UP001595965">
    <property type="component" value="Unassembled WGS sequence"/>
</dbReference>
<accession>A0ABV8XW33</accession>
<evidence type="ECO:0000313" key="3">
    <source>
        <dbReference type="Proteomes" id="UP001595965"/>
    </source>
</evidence>
<comment type="caution">
    <text evidence="2">The sequence shown here is derived from an EMBL/GenBank/DDBJ whole genome shotgun (WGS) entry which is preliminary data.</text>
</comment>
<feature type="region of interest" description="Disordered" evidence="1">
    <location>
        <begin position="47"/>
        <end position="101"/>
    </location>
</feature>
<name>A0ABV8XW33_9MICC</name>
<organism evidence="2 3">
    <name type="scientific">Citricoccus alkalitolerans</name>
    <dbReference type="NCBI Taxonomy" id="246603"/>
    <lineage>
        <taxon>Bacteria</taxon>
        <taxon>Bacillati</taxon>
        <taxon>Actinomycetota</taxon>
        <taxon>Actinomycetes</taxon>
        <taxon>Micrococcales</taxon>
        <taxon>Micrococcaceae</taxon>
        <taxon>Citricoccus</taxon>
    </lineage>
</organism>